<gene>
    <name evidence="2" type="ORF">LCPAC401_01920</name>
</gene>
<keyword evidence="1" id="KW-1133">Transmembrane helix</keyword>
<evidence type="ECO:0000313" key="2">
    <source>
        <dbReference type="EMBL" id="QBK92554.1"/>
    </source>
</evidence>
<keyword evidence="1" id="KW-0812">Transmembrane</keyword>
<dbReference type="EMBL" id="MK500578">
    <property type="protein sequence ID" value="QBK92554.1"/>
    <property type="molecule type" value="Genomic_DNA"/>
</dbReference>
<evidence type="ECO:0000256" key="1">
    <source>
        <dbReference type="SAM" id="Phobius"/>
    </source>
</evidence>
<reference evidence="2" key="1">
    <citation type="journal article" date="2019" name="MBio">
        <title>Virus Genomes from Deep Sea Sediments Expand the Ocean Megavirome and Support Independent Origins of Viral Gigantism.</title>
        <authorList>
            <person name="Backstrom D."/>
            <person name="Yutin N."/>
            <person name="Jorgensen S.L."/>
            <person name="Dharamshi J."/>
            <person name="Homa F."/>
            <person name="Zaremba-Niedwiedzka K."/>
            <person name="Spang A."/>
            <person name="Wolf Y.I."/>
            <person name="Koonin E.V."/>
            <person name="Ettema T.J."/>
        </authorList>
    </citation>
    <scope>NUCLEOTIDE SEQUENCE</scope>
</reference>
<name>A0A481Z9I4_9VIRU</name>
<proteinExistence type="predicted"/>
<evidence type="ECO:0008006" key="3">
    <source>
        <dbReference type="Google" id="ProtNLM"/>
    </source>
</evidence>
<feature type="transmembrane region" description="Helical" evidence="1">
    <location>
        <begin position="66"/>
        <end position="88"/>
    </location>
</feature>
<protein>
    <recommendedName>
        <fullName evidence="3">Transmembrane protein</fullName>
    </recommendedName>
</protein>
<keyword evidence="1" id="KW-0472">Membrane</keyword>
<feature type="transmembrane region" description="Helical" evidence="1">
    <location>
        <begin position="30"/>
        <end position="54"/>
    </location>
</feature>
<sequence>MLSFIIIGFILLMGATIEKYRNSNNEHYYIMPWCSILPIIVLLSYAIVLFLNSLETDICRKVSPHVYNFVLSIIAIPAGIFAIAIAIANLGLMLITLSIAYIFNC</sequence>
<organism evidence="2">
    <name type="scientific">Pithovirus LCPAC401</name>
    <dbReference type="NCBI Taxonomy" id="2506595"/>
    <lineage>
        <taxon>Viruses</taxon>
        <taxon>Pithoviruses</taxon>
    </lineage>
</organism>
<accession>A0A481Z9I4</accession>